<feature type="coiled-coil region" evidence="2">
    <location>
        <begin position="99"/>
        <end position="133"/>
    </location>
</feature>
<organism evidence="5 6">
    <name type="scientific">Morganella morganii</name>
    <name type="common">Proteus morganii</name>
    <dbReference type="NCBI Taxonomy" id="582"/>
    <lineage>
        <taxon>Bacteria</taxon>
        <taxon>Pseudomonadati</taxon>
        <taxon>Pseudomonadota</taxon>
        <taxon>Gammaproteobacteria</taxon>
        <taxon>Enterobacterales</taxon>
        <taxon>Morganellaceae</taxon>
        <taxon>Morganella</taxon>
    </lineage>
</organism>
<evidence type="ECO:0000256" key="3">
    <source>
        <dbReference type="SAM" id="Phobius"/>
    </source>
</evidence>
<evidence type="ECO:0000313" key="5">
    <source>
        <dbReference type="EMBL" id="MCY0791322.1"/>
    </source>
</evidence>
<evidence type="ECO:0000259" key="4">
    <source>
        <dbReference type="Pfam" id="PF25917"/>
    </source>
</evidence>
<evidence type="ECO:0000256" key="1">
    <source>
        <dbReference type="ARBA" id="ARBA00009477"/>
    </source>
</evidence>
<dbReference type="RefSeq" id="WP_267785800.1">
    <property type="nucleotide sequence ID" value="NZ_JAPNMI010000009.1"/>
</dbReference>
<comment type="caution">
    <text evidence="5">The sequence shown here is derived from an EMBL/GenBank/DDBJ whole genome shotgun (WGS) entry which is preliminary data.</text>
</comment>
<feature type="domain" description="Multidrug resistance protein MdtA-like barrel-sandwich hybrid" evidence="4">
    <location>
        <begin position="62"/>
        <end position="253"/>
    </location>
</feature>
<dbReference type="EMBL" id="JAPNMI010000009">
    <property type="protein sequence ID" value="MCY0791322.1"/>
    <property type="molecule type" value="Genomic_DNA"/>
</dbReference>
<feature type="transmembrane region" description="Helical" evidence="3">
    <location>
        <begin position="20"/>
        <end position="38"/>
    </location>
</feature>
<comment type="similarity">
    <text evidence="1">Belongs to the membrane fusion protein (MFP) (TC 8.A.1) family.</text>
</comment>
<name>A0A9Q4GT17_MORMO</name>
<keyword evidence="2" id="KW-0175">Coiled coil</keyword>
<sequence length="362" mass="40779">MKENKSVKSIFREKMITYTPWIGVLFVAGLIIFTMTDWDRWRSGARYQETDNAYIKSDSAVLKSRMTGFISRIAAEDYQFVRKGELIAEINKKELLISRSIAKARLEKAVQQLKNLDGEVKEQDLLISRLKSRYDAAVVEVVQARRNPLLRKELISRGAITRQNYLDAESELQRLIKLQDAAKAEWQQAGQGRIQLAAQKKIRTAERDIAFADYEQADIELSYATITAPFDGQLNKIKVTPGSLVTTGSEIVTITPLKAPYIIANMKETKMRNININQYVTIKVDAFPDRVFRGKVRDVAAQSSGETALLPADNSGGNFTKVVQRIPVYITLLPEQPGIMQLRPGMSVIVRVDTQRVIPSGD</sequence>
<dbReference type="GO" id="GO:0055085">
    <property type="term" value="P:transmembrane transport"/>
    <property type="evidence" value="ECO:0007669"/>
    <property type="project" value="InterPro"/>
</dbReference>
<accession>A0A9Q4GT17</accession>
<dbReference type="InterPro" id="IPR058625">
    <property type="entry name" value="MdtA-like_BSH"/>
</dbReference>
<reference evidence="5" key="1">
    <citation type="submission" date="2022-08" db="EMBL/GenBank/DDBJ databases">
        <authorList>
            <person name="Dale J.L."/>
        </authorList>
    </citation>
    <scope>NUCLEOTIDE SEQUENCE</scope>
    <source>
        <strain evidence="5">2022EL-00758</strain>
    </source>
</reference>
<evidence type="ECO:0000256" key="2">
    <source>
        <dbReference type="SAM" id="Coils"/>
    </source>
</evidence>
<dbReference type="Pfam" id="PF25917">
    <property type="entry name" value="BSH_RND"/>
    <property type="match status" value="1"/>
</dbReference>
<dbReference type="SUPFAM" id="SSF111369">
    <property type="entry name" value="HlyD-like secretion proteins"/>
    <property type="match status" value="1"/>
</dbReference>
<proteinExistence type="inferred from homology"/>
<dbReference type="Proteomes" id="UP001076655">
    <property type="component" value="Unassembled WGS sequence"/>
</dbReference>
<gene>
    <name evidence="5" type="ORF">N0392_16700</name>
</gene>
<protein>
    <submittedName>
        <fullName evidence="5">HlyD family secretion protein</fullName>
    </submittedName>
</protein>
<dbReference type="Gene3D" id="2.40.50.100">
    <property type="match status" value="1"/>
</dbReference>
<keyword evidence="3" id="KW-1133">Transmembrane helix</keyword>
<dbReference type="InterPro" id="IPR050739">
    <property type="entry name" value="MFP"/>
</dbReference>
<keyword evidence="3" id="KW-0812">Transmembrane</keyword>
<keyword evidence="3" id="KW-0472">Membrane</keyword>
<dbReference type="PANTHER" id="PTHR30386:SF24">
    <property type="entry name" value="MULTIDRUG RESISTANCE EFFLUX PUMP"/>
    <property type="match status" value="1"/>
</dbReference>
<dbReference type="Gene3D" id="2.40.30.170">
    <property type="match status" value="1"/>
</dbReference>
<evidence type="ECO:0000313" key="6">
    <source>
        <dbReference type="Proteomes" id="UP001076655"/>
    </source>
</evidence>
<dbReference type="AlphaFoldDB" id="A0A9Q4GT17"/>
<dbReference type="PANTHER" id="PTHR30386">
    <property type="entry name" value="MEMBRANE FUSION SUBUNIT OF EMRAB-TOLC MULTIDRUG EFFLUX PUMP"/>
    <property type="match status" value="1"/>
</dbReference>